<sequence length="156" mass="17608">MAIPGAFDPSVDNDDPENDRFTTQRSGPLHPRALAYAAEKGISGDGFASKSWDLSERGQKLRTCAHMQCTYARVKASQNERKTRAESDLEKNPASPEAPKELEIVNANLEYLERMVLHIDRLNSMVLDELDPDWDWKTEIPAQLKVVNEEVVRPES</sequence>
<feature type="region of interest" description="Disordered" evidence="1">
    <location>
        <begin position="1"/>
        <end position="30"/>
    </location>
</feature>
<proteinExistence type="predicted"/>
<keyword evidence="3" id="KW-1185">Reference proteome</keyword>
<gene>
    <name evidence="2" type="ORF">L207DRAFT_581556</name>
</gene>
<dbReference type="AlphaFoldDB" id="A0A2J6RRH4"/>
<reference evidence="2 3" key="1">
    <citation type="submission" date="2016-04" db="EMBL/GenBank/DDBJ databases">
        <title>A degradative enzymes factory behind the ericoid mycorrhizal symbiosis.</title>
        <authorList>
            <consortium name="DOE Joint Genome Institute"/>
            <person name="Martino E."/>
            <person name="Morin E."/>
            <person name="Grelet G."/>
            <person name="Kuo A."/>
            <person name="Kohler A."/>
            <person name="Daghino S."/>
            <person name="Barry K."/>
            <person name="Choi C."/>
            <person name="Cichocki N."/>
            <person name="Clum A."/>
            <person name="Copeland A."/>
            <person name="Hainaut M."/>
            <person name="Haridas S."/>
            <person name="Labutti K."/>
            <person name="Lindquist E."/>
            <person name="Lipzen A."/>
            <person name="Khouja H.-R."/>
            <person name="Murat C."/>
            <person name="Ohm R."/>
            <person name="Olson A."/>
            <person name="Spatafora J."/>
            <person name="Veneault-Fourrey C."/>
            <person name="Henrissat B."/>
            <person name="Grigoriev I."/>
            <person name="Martin F."/>
            <person name="Perotto S."/>
        </authorList>
    </citation>
    <scope>NUCLEOTIDE SEQUENCE [LARGE SCALE GENOMIC DNA]</scope>
    <source>
        <strain evidence="2 3">F</strain>
    </source>
</reference>
<feature type="region of interest" description="Disordered" evidence="1">
    <location>
        <begin position="75"/>
        <end position="99"/>
    </location>
</feature>
<evidence type="ECO:0000256" key="1">
    <source>
        <dbReference type="SAM" id="MobiDB-lite"/>
    </source>
</evidence>
<protein>
    <submittedName>
        <fullName evidence="2">Uncharacterized protein</fullName>
    </submittedName>
</protein>
<organism evidence="2 3">
    <name type="scientific">Hyaloscypha variabilis (strain UAMH 11265 / GT02V1 / F)</name>
    <name type="common">Meliniomyces variabilis</name>
    <dbReference type="NCBI Taxonomy" id="1149755"/>
    <lineage>
        <taxon>Eukaryota</taxon>
        <taxon>Fungi</taxon>
        <taxon>Dikarya</taxon>
        <taxon>Ascomycota</taxon>
        <taxon>Pezizomycotina</taxon>
        <taxon>Leotiomycetes</taxon>
        <taxon>Helotiales</taxon>
        <taxon>Hyaloscyphaceae</taxon>
        <taxon>Hyaloscypha</taxon>
        <taxon>Hyaloscypha variabilis</taxon>
    </lineage>
</organism>
<feature type="compositionally biased region" description="Basic and acidic residues" evidence="1">
    <location>
        <begin position="78"/>
        <end position="91"/>
    </location>
</feature>
<evidence type="ECO:0000313" key="3">
    <source>
        <dbReference type="Proteomes" id="UP000235786"/>
    </source>
</evidence>
<dbReference type="Proteomes" id="UP000235786">
    <property type="component" value="Unassembled WGS sequence"/>
</dbReference>
<accession>A0A2J6RRH4</accession>
<evidence type="ECO:0000313" key="2">
    <source>
        <dbReference type="EMBL" id="PMD41107.1"/>
    </source>
</evidence>
<name>A0A2J6RRH4_HYAVF</name>
<dbReference type="OrthoDB" id="3564190at2759"/>
<dbReference type="EMBL" id="KZ613944">
    <property type="protein sequence ID" value="PMD41107.1"/>
    <property type="molecule type" value="Genomic_DNA"/>
</dbReference>